<accession>A0A6N7IXV0</accession>
<dbReference type="InterPro" id="IPR012340">
    <property type="entry name" value="NA-bd_OB-fold"/>
</dbReference>
<dbReference type="Proteomes" id="UP000460257">
    <property type="component" value="Unassembled WGS sequence"/>
</dbReference>
<keyword evidence="6" id="KW-1185">Reference proteome</keyword>
<proteinExistence type="predicted"/>
<evidence type="ECO:0000256" key="2">
    <source>
        <dbReference type="ARBA" id="ARBA00022679"/>
    </source>
</evidence>
<dbReference type="InterPro" id="IPR002792">
    <property type="entry name" value="TRAM_dom"/>
</dbReference>
<keyword evidence="1" id="KW-0489">Methyltransferase</keyword>
<dbReference type="EMBL" id="VOGC01000001">
    <property type="protein sequence ID" value="MQN00446.1"/>
    <property type="molecule type" value="Genomic_DNA"/>
</dbReference>
<keyword evidence="3" id="KW-0949">S-adenosyl-L-methionine</keyword>
<comment type="caution">
    <text evidence="5">The sequence shown here is derived from an EMBL/GenBank/DDBJ whole genome shotgun (WGS) entry which is preliminary data.</text>
</comment>
<dbReference type="PANTHER" id="PTHR11061:SF30">
    <property type="entry name" value="TRNA (URACIL(54)-C(5))-METHYLTRANSFERASE"/>
    <property type="match status" value="1"/>
</dbReference>
<keyword evidence="2" id="KW-0808">Transferase</keyword>
<dbReference type="InterPro" id="IPR010280">
    <property type="entry name" value="U5_MeTrfase_fam"/>
</dbReference>
<name>A0A6N7IXV0_9FIRM</name>
<dbReference type="GO" id="GO:0070475">
    <property type="term" value="P:rRNA base methylation"/>
    <property type="evidence" value="ECO:0007669"/>
    <property type="project" value="TreeGrafter"/>
</dbReference>
<protein>
    <recommendedName>
        <fullName evidence="4">TRAM domain-containing protein</fullName>
    </recommendedName>
</protein>
<sequence>MTFFVVGALPGDVVMAHVTKLKKTYGYAKVVKILNHRKTELSSVPVSDRCGGCSLMNFSYRAQLRMKRR</sequence>
<evidence type="ECO:0000256" key="3">
    <source>
        <dbReference type="ARBA" id="ARBA00022691"/>
    </source>
</evidence>
<dbReference type="Gene3D" id="2.40.50.140">
    <property type="entry name" value="Nucleic acid-binding proteins"/>
    <property type="match status" value="1"/>
</dbReference>
<evidence type="ECO:0000313" key="5">
    <source>
        <dbReference type="EMBL" id="MQN00446.1"/>
    </source>
</evidence>
<dbReference type="SUPFAM" id="SSF50249">
    <property type="entry name" value="Nucleic acid-binding proteins"/>
    <property type="match status" value="1"/>
</dbReference>
<evidence type="ECO:0000259" key="4">
    <source>
        <dbReference type="PROSITE" id="PS50926"/>
    </source>
</evidence>
<dbReference type="GO" id="GO:0070041">
    <property type="term" value="F:rRNA (uridine-C5-)-methyltransferase activity"/>
    <property type="evidence" value="ECO:0007669"/>
    <property type="project" value="TreeGrafter"/>
</dbReference>
<dbReference type="PROSITE" id="PS50926">
    <property type="entry name" value="TRAM"/>
    <property type="match status" value="1"/>
</dbReference>
<dbReference type="PANTHER" id="PTHR11061">
    <property type="entry name" value="RNA M5U METHYLTRANSFERASE"/>
    <property type="match status" value="1"/>
</dbReference>
<dbReference type="AlphaFoldDB" id="A0A6N7IXV0"/>
<evidence type="ECO:0000256" key="1">
    <source>
        <dbReference type="ARBA" id="ARBA00022603"/>
    </source>
</evidence>
<gene>
    <name evidence="5" type="ORF">FRC54_00355</name>
</gene>
<feature type="domain" description="TRAM" evidence="4">
    <location>
        <begin position="1"/>
        <end position="32"/>
    </location>
</feature>
<reference evidence="5" key="1">
    <citation type="journal article" date="2020" name="Appl. Environ. Microbiol.">
        <title>Medium-Chain Fatty Acid Synthesis by 'Candidatus Weimeria bifida' gen. nov., sp. nov., and 'Candidatus Pseudoramibacter fermentans' sp. nov.</title>
        <authorList>
            <person name="Scarborough M.J."/>
            <person name="Myers K.S."/>
            <person name="Donohue T.J."/>
            <person name="Noguera D.R."/>
        </authorList>
    </citation>
    <scope>NUCLEOTIDE SEQUENCE</scope>
    <source>
        <strain evidence="5">LCO1.1</strain>
    </source>
</reference>
<evidence type="ECO:0000313" key="6">
    <source>
        <dbReference type="Proteomes" id="UP000460257"/>
    </source>
</evidence>
<organism evidence="5 6">
    <name type="scientific">Candidatus Weimeria bifida</name>
    <dbReference type="NCBI Taxonomy" id="2599074"/>
    <lineage>
        <taxon>Bacteria</taxon>
        <taxon>Bacillati</taxon>
        <taxon>Bacillota</taxon>
        <taxon>Clostridia</taxon>
        <taxon>Lachnospirales</taxon>
        <taxon>Lachnospiraceae</taxon>
        <taxon>Candidatus Weimeria</taxon>
    </lineage>
</organism>